<dbReference type="PANTHER" id="PTHR35908:SF1">
    <property type="entry name" value="CONSERVED PROTEIN"/>
    <property type="match status" value="1"/>
</dbReference>
<protein>
    <recommendedName>
        <fullName evidence="2">Glyoxalase-like domain-containing protein</fullName>
    </recommendedName>
</protein>
<feature type="domain" description="Glyoxalase-like" evidence="2">
    <location>
        <begin position="82"/>
        <end position="188"/>
    </location>
</feature>
<keyword evidence="4" id="KW-1185">Reference proteome</keyword>
<feature type="compositionally biased region" description="Pro residues" evidence="1">
    <location>
        <begin position="35"/>
        <end position="49"/>
    </location>
</feature>
<feature type="compositionally biased region" description="Basic residues" evidence="1">
    <location>
        <begin position="24"/>
        <end position="34"/>
    </location>
</feature>
<evidence type="ECO:0000256" key="1">
    <source>
        <dbReference type="SAM" id="MobiDB-lite"/>
    </source>
</evidence>
<dbReference type="PANTHER" id="PTHR35908">
    <property type="entry name" value="HYPOTHETICAL FUSION PROTEIN"/>
    <property type="match status" value="1"/>
</dbReference>
<feature type="region of interest" description="Disordered" evidence="1">
    <location>
        <begin position="1"/>
        <end position="89"/>
    </location>
</feature>
<evidence type="ECO:0000313" key="4">
    <source>
        <dbReference type="Proteomes" id="UP000198546"/>
    </source>
</evidence>
<evidence type="ECO:0000259" key="2">
    <source>
        <dbReference type="Pfam" id="PF18029"/>
    </source>
</evidence>
<feature type="compositionally biased region" description="Low complexity" evidence="1">
    <location>
        <begin position="68"/>
        <end position="78"/>
    </location>
</feature>
<organism evidence="3 4">
    <name type="scientific">Auraticoccus monumenti</name>
    <dbReference type="NCBI Taxonomy" id="675864"/>
    <lineage>
        <taxon>Bacteria</taxon>
        <taxon>Bacillati</taxon>
        <taxon>Actinomycetota</taxon>
        <taxon>Actinomycetes</taxon>
        <taxon>Propionibacteriales</taxon>
        <taxon>Propionibacteriaceae</taxon>
        <taxon>Auraticoccus</taxon>
    </lineage>
</organism>
<sequence>MATPGGCGSPGRPSCSTSPTPTSSRRRSSGRRSPRPPGRPPPAGPPPCCPSTATPRSGCGGSTPGPPASASSCTSTTRDGPQVCLDAPPDHHDEELRFWAELTGWSRRHQESRELTALLPPAEQPVQVLVQRLDEGEGPTTAHLDLRTSSGAREAEVTRHVALGATVAGPGRGWTVLRDPVGTTCCVTDHEPR</sequence>
<dbReference type="EMBL" id="LT629688">
    <property type="protein sequence ID" value="SDD94383.1"/>
    <property type="molecule type" value="Genomic_DNA"/>
</dbReference>
<dbReference type="Proteomes" id="UP000198546">
    <property type="component" value="Chromosome i"/>
</dbReference>
<dbReference type="InterPro" id="IPR041581">
    <property type="entry name" value="Glyoxalase_6"/>
</dbReference>
<dbReference type="SUPFAM" id="SSF54593">
    <property type="entry name" value="Glyoxalase/Bleomycin resistance protein/Dihydroxybiphenyl dioxygenase"/>
    <property type="match status" value="1"/>
</dbReference>
<gene>
    <name evidence="3" type="ORF">SAMN04489747_2111</name>
</gene>
<name>A0A1G6YWE1_9ACTN</name>
<dbReference type="InterPro" id="IPR029068">
    <property type="entry name" value="Glyas_Bleomycin-R_OHBP_Dase"/>
</dbReference>
<dbReference type="AlphaFoldDB" id="A0A1G6YWE1"/>
<dbReference type="Gene3D" id="3.10.180.10">
    <property type="entry name" value="2,3-Dihydroxybiphenyl 1,2-Dioxygenase, domain 1"/>
    <property type="match status" value="1"/>
</dbReference>
<accession>A0A1G6YWE1</accession>
<dbReference type="STRING" id="675864.SAMN04489747_2111"/>
<dbReference type="Pfam" id="PF18029">
    <property type="entry name" value="Glyoxalase_6"/>
    <property type="match status" value="1"/>
</dbReference>
<evidence type="ECO:0000313" key="3">
    <source>
        <dbReference type="EMBL" id="SDD94383.1"/>
    </source>
</evidence>
<proteinExistence type="predicted"/>
<feature type="compositionally biased region" description="Low complexity" evidence="1">
    <location>
        <begin position="10"/>
        <end position="23"/>
    </location>
</feature>
<reference evidence="3 4" key="1">
    <citation type="submission" date="2016-10" db="EMBL/GenBank/DDBJ databases">
        <authorList>
            <person name="de Groot N.N."/>
        </authorList>
    </citation>
    <scope>NUCLEOTIDE SEQUENCE [LARGE SCALE GENOMIC DNA]</scope>
    <source>
        <strain evidence="3 4">MON 2.2</strain>
    </source>
</reference>